<organism evidence="15 16">
    <name type="scientific">Niabella drilacis (strain DSM 25811 / CCM 8410 / CCUG 62505 / LMG 26954 / E90)</name>
    <dbReference type="NCBI Taxonomy" id="1285928"/>
    <lineage>
        <taxon>Bacteria</taxon>
        <taxon>Pseudomonadati</taxon>
        <taxon>Bacteroidota</taxon>
        <taxon>Chitinophagia</taxon>
        <taxon>Chitinophagales</taxon>
        <taxon>Chitinophagaceae</taxon>
        <taxon>Niabella</taxon>
    </lineage>
</organism>
<dbReference type="GO" id="GO:0016887">
    <property type="term" value="F:ATP hydrolysis activity"/>
    <property type="evidence" value="ECO:0007669"/>
    <property type="project" value="InterPro"/>
</dbReference>
<evidence type="ECO:0000256" key="13">
    <source>
        <dbReference type="SAM" id="Phobius"/>
    </source>
</evidence>
<name>A0A1G6ZLR5_NIADE</name>
<evidence type="ECO:0000256" key="8">
    <source>
        <dbReference type="ARBA" id="ARBA00022842"/>
    </source>
</evidence>
<keyword evidence="12 13" id="KW-0472">Membrane</keyword>
<accession>A0A1G6ZLR5</accession>
<dbReference type="GO" id="GO:0055070">
    <property type="term" value="P:copper ion homeostasis"/>
    <property type="evidence" value="ECO:0007669"/>
    <property type="project" value="TreeGrafter"/>
</dbReference>
<keyword evidence="10 13" id="KW-1133">Transmembrane helix</keyword>
<feature type="transmembrane region" description="Helical" evidence="13">
    <location>
        <begin position="419"/>
        <end position="437"/>
    </location>
</feature>
<keyword evidence="5" id="KW-0597">Phosphoprotein</keyword>
<dbReference type="PANTHER" id="PTHR43520">
    <property type="entry name" value="ATP7, ISOFORM B"/>
    <property type="match status" value="1"/>
</dbReference>
<dbReference type="SUPFAM" id="SSF56784">
    <property type="entry name" value="HAD-like"/>
    <property type="match status" value="1"/>
</dbReference>
<gene>
    <name evidence="15" type="ORF">SAMN04487894_11866</name>
</gene>
<sequence>MIDLKIACYHCGDPCSDTHLEIGDKHFCCAGCKLVYEVLNEHELCTYYDLNAHPGKSQRHRGREGRFAFLEDEAVISSLVSFTDGKQTHLTLSVPQMHCSSCLWLLEHLDRLQPGILSSRVNFSAKEIFIIMDPGQTTVREVVETLADIGYEPWLSPQGTKRIAEKNNVRAVQISIAGFCFANIMMLSLPEYFSVAGYLQDQIGAAFRYIGLVLALPVFFYCAREFFVNAWKGVKTRTLNIDLSIALAILVTFLRSLYNLLLLDGSTYFDSMSGIVFFMLIGRWAQDKTQRFLVFDRDYRSFFPIAVNLKKGHEITPVLISALKEKDIIEVYDQEIVPADAILVKGKASVDYSFVTGESLPKYIEPGGIIYAGGKQVGERLELMVIKRSDQGYLTHLWNRDAFTEKDGKNSFLYRASNLFTLGVLLLTLAAGLYWFVRGETTLMWNALTTTLIVACPCALLLAATFTNGNVMRILKRSGLFLRNAGVIPAMAAINHVVLDKTGTITLSRDFKITYRGRGLAPDQVALVTSLLRHSTHPLSRAVLQNLGAAPAVAVESFRNVPGMGIEGWVADQHLKIGSRQFVQGDTAPDAEAGSSRVFISTDGMVLGFFELQNTYREGLADFMERIQEKTALSILSGDNSAEYPRLREMTGPGAVIRFDQSPEDKYRYIKTLQDHQQHVLVAGDGLNDAGALRQSNVGIAVMDRGGHFTPASDAIIRGNVLTRLDQMLEFAGKAAVIIKVSFVYSIIYNLIGLYFALQGMLRPVVAAILMPVSSIGIILITFFLSEWYGRKLRSGRA</sequence>
<comment type="similarity">
    <text evidence="2">Belongs to the cation transport ATPase (P-type) (TC 3.A.3) family. Type IB subfamily.</text>
</comment>
<dbReference type="InterPro" id="IPR008250">
    <property type="entry name" value="ATPase_P-typ_transduc_dom_A_sf"/>
</dbReference>
<dbReference type="GO" id="GO:0005524">
    <property type="term" value="F:ATP binding"/>
    <property type="evidence" value="ECO:0007669"/>
    <property type="project" value="InterPro"/>
</dbReference>
<feature type="transmembrane region" description="Helical" evidence="13">
    <location>
        <begin position="171"/>
        <end position="189"/>
    </location>
</feature>
<dbReference type="InterPro" id="IPR006121">
    <property type="entry name" value="HMA_dom"/>
</dbReference>
<evidence type="ECO:0000259" key="14">
    <source>
        <dbReference type="PROSITE" id="PS50846"/>
    </source>
</evidence>
<comment type="subcellular location">
    <subcellularLocation>
        <location evidence="1">Cell membrane</location>
        <topology evidence="1">Multi-pass membrane protein</topology>
    </subcellularLocation>
</comment>
<evidence type="ECO:0000313" key="15">
    <source>
        <dbReference type="EMBL" id="SDE02506.1"/>
    </source>
</evidence>
<evidence type="ECO:0000256" key="3">
    <source>
        <dbReference type="ARBA" id="ARBA00022448"/>
    </source>
</evidence>
<keyword evidence="8" id="KW-0460">Magnesium</keyword>
<feature type="transmembrane region" description="Helical" evidence="13">
    <location>
        <begin position="239"/>
        <end position="261"/>
    </location>
</feature>
<dbReference type="InterPro" id="IPR036163">
    <property type="entry name" value="HMA_dom_sf"/>
</dbReference>
<dbReference type="Proteomes" id="UP000198757">
    <property type="component" value="Unassembled WGS sequence"/>
</dbReference>
<protein>
    <submittedName>
        <fullName evidence="15">Cu+-exporting ATPase</fullName>
    </submittedName>
</protein>
<feature type="transmembrane region" description="Helical" evidence="13">
    <location>
        <begin position="443"/>
        <end position="467"/>
    </location>
</feature>
<dbReference type="PROSITE" id="PS50846">
    <property type="entry name" value="HMA_2"/>
    <property type="match status" value="1"/>
</dbReference>
<dbReference type="Pfam" id="PF12156">
    <property type="entry name" value="ATPase-cat_bd"/>
    <property type="match status" value="1"/>
</dbReference>
<keyword evidence="4" id="KW-1003">Cell membrane</keyword>
<feature type="domain" description="HMA" evidence="14">
    <location>
        <begin position="88"/>
        <end position="154"/>
    </location>
</feature>
<dbReference type="STRING" id="1285928.SAMN04487894_11866"/>
<dbReference type="InterPro" id="IPR036412">
    <property type="entry name" value="HAD-like_sf"/>
</dbReference>
<dbReference type="NCBIfam" id="TIGR01494">
    <property type="entry name" value="ATPase_P-type"/>
    <property type="match status" value="1"/>
</dbReference>
<evidence type="ECO:0000256" key="9">
    <source>
        <dbReference type="ARBA" id="ARBA00022967"/>
    </source>
</evidence>
<dbReference type="PROSITE" id="PS00154">
    <property type="entry name" value="ATPASE_E1_E2"/>
    <property type="match status" value="1"/>
</dbReference>
<feature type="transmembrane region" description="Helical" evidence="13">
    <location>
        <begin position="764"/>
        <end position="785"/>
    </location>
</feature>
<evidence type="ECO:0000313" key="16">
    <source>
        <dbReference type="Proteomes" id="UP000198757"/>
    </source>
</evidence>
<dbReference type="CDD" id="cd00371">
    <property type="entry name" value="HMA"/>
    <property type="match status" value="1"/>
</dbReference>
<dbReference type="RefSeq" id="WP_090392618.1">
    <property type="nucleotide sequence ID" value="NZ_FMZO01000018.1"/>
</dbReference>
<dbReference type="InterPro" id="IPR023214">
    <property type="entry name" value="HAD_sf"/>
</dbReference>
<dbReference type="PANTHER" id="PTHR43520:SF5">
    <property type="entry name" value="CATION-TRANSPORTING P-TYPE ATPASE-RELATED"/>
    <property type="match status" value="1"/>
</dbReference>
<feature type="transmembrane region" description="Helical" evidence="13">
    <location>
        <begin position="737"/>
        <end position="758"/>
    </location>
</feature>
<dbReference type="AlphaFoldDB" id="A0A1G6ZLR5"/>
<reference evidence="16" key="1">
    <citation type="submission" date="2016-10" db="EMBL/GenBank/DDBJ databases">
        <authorList>
            <person name="Varghese N."/>
            <person name="Submissions S."/>
        </authorList>
    </citation>
    <scope>NUCLEOTIDE SEQUENCE [LARGE SCALE GENOMIC DNA]</scope>
    <source>
        <strain evidence="16">DSM 25811 / CCM 8410 / LMG 26954 / E90</strain>
    </source>
</reference>
<evidence type="ECO:0000256" key="2">
    <source>
        <dbReference type="ARBA" id="ARBA00006024"/>
    </source>
</evidence>
<dbReference type="GO" id="GO:0043682">
    <property type="term" value="F:P-type divalent copper transporter activity"/>
    <property type="evidence" value="ECO:0007669"/>
    <property type="project" value="TreeGrafter"/>
</dbReference>
<feature type="transmembrane region" description="Helical" evidence="13">
    <location>
        <begin position="209"/>
        <end position="227"/>
    </location>
</feature>
<keyword evidence="16" id="KW-1185">Reference proteome</keyword>
<dbReference type="InterPro" id="IPR018303">
    <property type="entry name" value="ATPase_P-typ_P_site"/>
</dbReference>
<keyword evidence="9" id="KW-1278">Translocase</keyword>
<dbReference type="InterPro" id="IPR001757">
    <property type="entry name" value="P_typ_ATPase"/>
</dbReference>
<evidence type="ECO:0000256" key="4">
    <source>
        <dbReference type="ARBA" id="ARBA00022475"/>
    </source>
</evidence>
<dbReference type="Gene3D" id="3.40.50.1000">
    <property type="entry name" value="HAD superfamily/HAD-like"/>
    <property type="match status" value="1"/>
</dbReference>
<dbReference type="EMBL" id="FMZO01000018">
    <property type="protein sequence ID" value="SDE02506.1"/>
    <property type="molecule type" value="Genomic_DNA"/>
</dbReference>
<feature type="transmembrane region" description="Helical" evidence="13">
    <location>
        <begin position="267"/>
        <end position="285"/>
    </location>
</feature>
<dbReference type="Gene3D" id="2.70.150.10">
    <property type="entry name" value="Calcium-transporting ATPase, cytoplasmic transduction domain A"/>
    <property type="match status" value="1"/>
</dbReference>
<dbReference type="PRINTS" id="PR00119">
    <property type="entry name" value="CATATPASE"/>
</dbReference>
<dbReference type="SUPFAM" id="SSF55008">
    <property type="entry name" value="HMA, heavy metal-associated domain"/>
    <property type="match status" value="1"/>
</dbReference>
<evidence type="ECO:0000256" key="10">
    <source>
        <dbReference type="ARBA" id="ARBA00022989"/>
    </source>
</evidence>
<evidence type="ECO:0000256" key="6">
    <source>
        <dbReference type="ARBA" id="ARBA00022692"/>
    </source>
</evidence>
<dbReference type="Pfam" id="PF00702">
    <property type="entry name" value="Hydrolase"/>
    <property type="match status" value="1"/>
</dbReference>
<evidence type="ECO:0000256" key="5">
    <source>
        <dbReference type="ARBA" id="ARBA00022553"/>
    </source>
</evidence>
<dbReference type="SUPFAM" id="SSF81653">
    <property type="entry name" value="Calcium ATPase, transduction domain A"/>
    <property type="match status" value="1"/>
</dbReference>
<evidence type="ECO:0000256" key="11">
    <source>
        <dbReference type="ARBA" id="ARBA00023065"/>
    </source>
</evidence>
<keyword evidence="6 13" id="KW-0812">Transmembrane</keyword>
<dbReference type="InterPro" id="IPR059000">
    <property type="entry name" value="ATPase_P-type_domA"/>
</dbReference>
<dbReference type="GO" id="GO:0005507">
    <property type="term" value="F:copper ion binding"/>
    <property type="evidence" value="ECO:0007669"/>
    <property type="project" value="TreeGrafter"/>
</dbReference>
<dbReference type="InterPro" id="IPR023299">
    <property type="entry name" value="ATPase_P-typ_cyto_dom_N"/>
</dbReference>
<keyword evidence="11" id="KW-0406">Ion transport</keyword>
<evidence type="ECO:0000256" key="12">
    <source>
        <dbReference type="ARBA" id="ARBA00023136"/>
    </source>
</evidence>
<dbReference type="Pfam" id="PF00122">
    <property type="entry name" value="E1-E2_ATPase"/>
    <property type="match status" value="1"/>
</dbReference>
<dbReference type="Gene3D" id="3.40.1110.10">
    <property type="entry name" value="Calcium-transporting ATPase, cytoplasmic domain N"/>
    <property type="match status" value="1"/>
</dbReference>
<dbReference type="InterPro" id="IPR021993">
    <property type="entry name" value="ATPase-cat-bd"/>
</dbReference>
<evidence type="ECO:0000256" key="1">
    <source>
        <dbReference type="ARBA" id="ARBA00004651"/>
    </source>
</evidence>
<dbReference type="GO" id="GO:0005886">
    <property type="term" value="C:plasma membrane"/>
    <property type="evidence" value="ECO:0007669"/>
    <property type="project" value="UniProtKB-SubCell"/>
</dbReference>
<evidence type="ECO:0000256" key="7">
    <source>
        <dbReference type="ARBA" id="ARBA00022723"/>
    </source>
</evidence>
<dbReference type="OrthoDB" id="614385at2"/>
<keyword evidence="3" id="KW-0813">Transport</keyword>
<proteinExistence type="inferred from homology"/>
<keyword evidence="7" id="KW-0479">Metal-binding</keyword>
<dbReference type="Gene3D" id="3.30.70.100">
    <property type="match status" value="1"/>
</dbReference>